<keyword evidence="2" id="KW-1185">Reference proteome</keyword>
<gene>
    <name evidence="1" type="ORF">AVEN_141471_1</name>
</gene>
<name>A0A4Y2SXB6_ARAVE</name>
<dbReference type="AlphaFoldDB" id="A0A4Y2SXB6"/>
<dbReference type="EMBL" id="BGPR01024719">
    <property type="protein sequence ID" value="GBN93018.1"/>
    <property type="molecule type" value="Genomic_DNA"/>
</dbReference>
<sequence length="96" mass="11053">MAFLKFDADKRFRKFWSKNTMERKVRVEVGKVEAFKVQVAERTSSGNRPAITVLSAVPKCPLLKIKVLFRHLDVKEKNMSRAKCQARMIDAIGNNE</sequence>
<evidence type="ECO:0000313" key="2">
    <source>
        <dbReference type="Proteomes" id="UP000499080"/>
    </source>
</evidence>
<comment type="caution">
    <text evidence="1">The sequence shown here is derived from an EMBL/GenBank/DDBJ whole genome shotgun (WGS) entry which is preliminary data.</text>
</comment>
<reference evidence="1 2" key="1">
    <citation type="journal article" date="2019" name="Sci. Rep.">
        <title>Orb-weaving spider Araneus ventricosus genome elucidates the spidroin gene catalogue.</title>
        <authorList>
            <person name="Kono N."/>
            <person name="Nakamura H."/>
            <person name="Ohtoshi R."/>
            <person name="Moran D.A.P."/>
            <person name="Shinohara A."/>
            <person name="Yoshida Y."/>
            <person name="Fujiwara M."/>
            <person name="Mori M."/>
            <person name="Tomita M."/>
            <person name="Arakawa K."/>
        </authorList>
    </citation>
    <scope>NUCLEOTIDE SEQUENCE [LARGE SCALE GENOMIC DNA]</scope>
</reference>
<accession>A0A4Y2SXB6</accession>
<evidence type="ECO:0000313" key="1">
    <source>
        <dbReference type="EMBL" id="GBN93018.1"/>
    </source>
</evidence>
<proteinExistence type="predicted"/>
<protein>
    <submittedName>
        <fullName evidence="1">Uncharacterized protein</fullName>
    </submittedName>
</protein>
<dbReference type="Proteomes" id="UP000499080">
    <property type="component" value="Unassembled WGS sequence"/>
</dbReference>
<organism evidence="1 2">
    <name type="scientific">Araneus ventricosus</name>
    <name type="common">Orbweaver spider</name>
    <name type="synonym">Epeira ventricosa</name>
    <dbReference type="NCBI Taxonomy" id="182803"/>
    <lineage>
        <taxon>Eukaryota</taxon>
        <taxon>Metazoa</taxon>
        <taxon>Ecdysozoa</taxon>
        <taxon>Arthropoda</taxon>
        <taxon>Chelicerata</taxon>
        <taxon>Arachnida</taxon>
        <taxon>Araneae</taxon>
        <taxon>Araneomorphae</taxon>
        <taxon>Entelegynae</taxon>
        <taxon>Araneoidea</taxon>
        <taxon>Araneidae</taxon>
        <taxon>Araneus</taxon>
    </lineage>
</organism>